<feature type="domain" description="Ion transport" evidence="15">
    <location>
        <begin position="42"/>
        <end position="270"/>
    </location>
</feature>
<dbReference type="InterPro" id="IPR006942">
    <property type="entry name" value="TH1"/>
</dbReference>
<dbReference type="FunFam" id="1.10.287.70:FF:000016">
    <property type="entry name" value="Putative potassium voltage-gated channel subfamily KQT member 2"/>
    <property type="match status" value="1"/>
</dbReference>
<evidence type="ECO:0000256" key="5">
    <source>
        <dbReference type="ARBA" id="ARBA00022692"/>
    </source>
</evidence>
<evidence type="ECO:0000256" key="13">
    <source>
        <dbReference type="SAM" id="MobiDB-lite"/>
    </source>
</evidence>
<dbReference type="InterPro" id="IPR005821">
    <property type="entry name" value="Ion_trans_dom"/>
</dbReference>
<dbReference type="Proteomes" id="UP000037510">
    <property type="component" value="Unassembled WGS sequence"/>
</dbReference>
<feature type="non-terminal residue" evidence="17">
    <location>
        <position position="680"/>
    </location>
</feature>
<dbReference type="Pfam" id="PF04858">
    <property type="entry name" value="TH1"/>
    <property type="match status" value="2"/>
</dbReference>
<evidence type="ECO:0000313" key="18">
    <source>
        <dbReference type="Proteomes" id="UP000037510"/>
    </source>
</evidence>
<evidence type="ECO:0000256" key="10">
    <source>
        <dbReference type="ARBA" id="ARBA00023136"/>
    </source>
</evidence>
<evidence type="ECO:0000256" key="3">
    <source>
        <dbReference type="ARBA" id="ARBA00022475"/>
    </source>
</evidence>
<evidence type="ECO:0000259" key="15">
    <source>
        <dbReference type="Pfam" id="PF00520"/>
    </source>
</evidence>
<evidence type="ECO:0000256" key="6">
    <source>
        <dbReference type="ARBA" id="ARBA00022882"/>
    </source>
</evidence>
<dbReference type="GO" id="GO:0005249">
    <property type="term" value="F:voltage-gated potassium channel activity"/>
    <property type="evidence" value="ECO:0007669"/>
    <property type="project" value="InterPro"/>
</dbReference>
<feature type="non-terminal residue" evidence="17">
    <location>
        <position position="1"/>
    </location>
</feature>
<keyword evidence="4" id="KW-0633">Potassium transport</keyword>
<feature type="transmembrane region" description="Helical" evidence="14">
    <location>
        <begin position="178"/>
        <end position="199"/>
    </location>
</feature>
<evidence type="ECO:0000256" key="12">
    <source>
        <dbReference type="ARBA" id="ARBA00034430"/>
    </source>
</evidence>
<accession>A0A0L7L344</accession>
<dbReference type="FunFam" id="1.20.120.350:FF:000017">
    <property type="entry name" value="potassium voltage-gated channel subfamily KQT member 1"/>
    <property type="match status" value="1"/>
</dbReference>
<comment type="catalytic activity">
    <reaction evidence="12">
        <text>K(+)(in) = K(+)(out)</text>
        <dbReference type="Rhea" id="RHEA:29463"/>
        <dbReference type="ChEBI" id="CHEBI:29103"/>
    </reaction>
</comment>
<keyword evidence="7" id="KW-0630">Potassium</keyword>
<evidence type="ECO:0000256" key="2">
    <source>
        <dbReference type="ARBA" id="ARBA00022448"/>
    </source>
</evidence>
<evidence type="ECO:0000259" key="16">
    <source>
        <dbReference type="Pfam" id="PF03520"/>
    </source>
</evidence>
<keyword evidence="8 14" id="KW-1133">Transmembrane helix</keyword>
<dbReference type="InterPro" id="IPR003937">
    <property type="entry name" value="K_chnl_volt-dep_KCNQ"/>
</dbReference>
<feature type="region of interest" description="Disordered" evidence="13">
    <location>
        <begin position="360"/>
        <end position="400"/>
    </location>
</feature>
<feature type="transmembrane region" description="Helical" evidence="14">
    <location>
        <begin position="211"/>
        <end position="228"/>
    </location>
</feature>
<dbReference type="PANTHER" id="PTHR47735:SF9">
    <property type="entry name" value="POTASSIUM VOLTAGE-GATED CHANNEL SUBFAMILY KQT MEMBER 4-LIKE ISOFORM X1"/>
    <property type="match status" value="1"/>
</dbReference>
<feature type="transmembrane region" description="Helical" evidence="14">
    <location>
        <begin position="240"/>
        <end position="265"/>
    </location>
</feature>
<keyword evidence="18" id="KW-1185">Reference proteome</keyword>
<dbReference type="InterPro" id="IPR027359">
    <property type="entry name" value="Volt_channel_dom_sf"/>
</dbReference>
<evidence type="ECO:0000256" key="7">
    <source>
        <dbReference type="ARBA" id="ARBA00022958"/>
    </source>
</evidence>
<evidence type="ECO:0000256" key="4">
    <source>
        <dbReference type="ARBA" id="ARBA00022538"/>
    </source>
</evidence>
<keyword evidence="10 14" id="KW-0472">Membrane</keyword>
<evidence type="ECO:0000256" key="14">
    <source>
        <dbReference type="SAM" id="Phobius"/>
    </source>
</evidence>
<feature type="domain" description="Potassium channel voltage dependent KCNQ C-terminal" evidence="16">
    <location>
        <begin position="397"/>
        <end position="459"/>
    </location>
</feature>
<dbReference type="Pfam" id="PF00520">
    <property type="entry name" value="Ion_trans"/>
    <property type="match status" value="1"/>
</dbReference>
<keyword evidence="2" id="KW-0813">Transport</keyword>
<dbReference type="PRINTS" id="PR00169">
    <property type="entry name" value="KCHANNEL"/>
</dbReference>
<reference evidence="17 18" key="1">
    <citation type="journal article" date="2015" name="Genome Biol. Evol.">
        <title>The genome of winter moth (Operophtera brumata) provides a genomic perspective on sexual dimorphism and phenology.</title>
        <authorList>
            <person name="Derks M.F."/>
            <person name="Smit S."/>
            <person name="Salis L."/>
            <person name="Schijlen E."/>
            <person name="Bossers A."/>
            <person name="Mateman C."/>
            <person name="Pijl A.S."/>
            <person name="de Ridder D."/>
            <person name="Groenen M.A."/>
            <person name="Visser M.E."/>
            <person name="Megens H.J."/>
        </authorList>
    </citation>
    <scope>NUCLEOTIDE SEQUENCE [LARGE SCALE GENOMIC DNA]</scope>
    <source>
        <strain evidence="17">WM2013NL</strain>
        <tissue evidence="17">Head and thorax</tissue>
    </source>
</reference>
<dbReference type="Pfam" id="PF03520">
    <property type="entry name" value="KCNQ_channel"/>
    <property type="match status" value="1"/>
</dbReference>
<sequence>MSLLGKPLNYRATRRDARYRRIQSKIYNFLERPRGVKAVLYHMMVFLMVFMCLSLSVFSTIEEYEAKAGIVLFYMETVVVIWFAIEFFLRLWSSGCRSRYQGSMGRLKFLRRPFCIIDVTTILASLVVLGMGSSGQVFAASALRGLRFFQILRMVRMDRRGGTWKLLGSVVYAHRQELITTLYIGFLGLIFASFLVYLAEKDVADTKFKNFAEALWWGVITLCTVGYGDMVPQTWQGKFIASFCALLGISFFALPAGILGSGFALKVQQQQRQKHMIRRRQPAASLIQALWRCYAADEHSISVATRVMSASFKNNASFVSRLPTIRRHKSTSASLHSPAPHCKPAAVHRYDVNASAENLGARHGRSGRARPVNPSHSEDSVAETALSKKNSDDEDDEPRCVSLTPRHKAAIRFIRKMKYFVARRKFKEALKPYDVKDVIEQYSAGHVDLLGRLKYFVARKRFREALKPYDVKDVIEQYSSGHADLLNRTKNLQYRTSSSRNGDSPRDDEVVIVVPADRDDTPPRLITDSSEEVLLECLEKFKTPDYIMEPGIFGQLKRYFQAGGNPEQVIEQLSLNYSAVAQMANLLAEWLILAGVKVTEVQAMVENHLKDMILKTFDPKKADTIFTEEGELISDAGFQGEITSISTAAQQIEVFSRVLKSAIVGFLQSSDDWQNSVNEC</sequence>
<keyword evidence="11 17" id="KW-0407">Ion channel</keyword>
<proteinExistence type="predicted"/>
<evidence type="ECO:0000256" key="9">
    <source>
        <dbReference type="ARBA" id="ARBA00023065"/>
    </source>
</evidence>
<dbReference type="PRINTS" id="PR01459">
    <property type="entry name" value="KCNQCHANNEL"/>
</dbReference>
<dbReference type="SUPFAM" id="SSF81324">
    <property type="entry name" value="Voltage-gated potassium channels"/>
    <property type="match status" value="1"/>
</dbReference>
<dbReference type="AlphaFoldDB" id="A0A0L7L344"/>
<keyword evidence="5 14" id="KW-0812">Transmembrane</keyword>
<feature type="transmembrane region" description="Helical" evidence="14">
    <location>
        <begin position="114"/>
        <end position="139"/>
    </location>
</feature>
<protein>
    <submittedName>
        <fullName evidence="17">Putative kcnq potassium channel isoform i</fullName>
    </submittedName>
</protein>
<keyword evidence="3" id="KW-1003">Cell membrane</keyword>
<dbReference type="GO" id="GO:0045892">
    <property type="term" value="P:negative regulation of DNA-templated transcription"/>
    <property type="evidence" value="ECO:0007669"/>
    <property type="project" value="InterPro"/>
</dbReference>
<evidence type="ECO:0000256" key="8">
    <source>
        <dbReference type="ARBA" id="ARBA00022989"/>
    </source>
</evidence>
<dbReference type="Gene3D" id="1.10.287.70">
    <property type="match status" value="1"/>
</dbReference>
<dbReference type="GO" id="GO:0008076">
    <property type="term" value="C:voltage-gated potassium channel complex"/>
    <property type="evidence" value="ECO:0007669"/>
    <property type="project" value="TreeGrafter"/>
</dbReference>
<dbReference type="STRING" id="104452.A0A0L7L344"/>
<dbReference type="GO" id="GO:0005634">
    <property type="term" value="C:nucleus"/>
    <property type="evidence" value="ECO:0007669"/>
    <property type="project" value="InterPro"/>
</dbReference>
<gene>
    <name evidence="17" type="ORF">OBRU01_13169</name>
</gene>
<dbReference type="EMBL" id="JTDY01003220">
    <property type="protein sequence ID" value="KOB69928.1"/>
    <property type="molecule type" value="Genomic_DNA"/>
</dbReference>
<dbReference type="Gene3D" id="6.10.140.1910">
    <property type="match status" value="2"/>
</dbReference>
<evidence type="ECO:0000256" key="11">
    <source>
        <dbReference type="ARBA" id="ARBA00023303"/>
    </source>
</evidence>
<feature type="transmembrane region" description="Helical" evidence="14">
    <location>
        <begin position="39"/>
        <end position="58"/>
    </location>
</feature>
<name>A0A0L7L344_OPEBR</name>
<dbReference type="Gene3D" id="1.20.120.350">
    <property type="entry name" value="Voltage-gated potassium channels. Chain C"/>
    <property type="match status" value="1"/>
</dbReference>
<comment type="subcellular location">
    <subcellularLocation>
        <location evidence="1">Cell membrane</location>
        <topology evidence="1">Multi-pass membrane protein</topology>
    </subcellularLocation>
</comment>
<feature type="transmembrane region" description="Helical" evidence="14">
    <location>
        <begin position="70"/>
        <end position="93"/>
    </location>
</feature>
<keyword evidence="9" id="KW-0406">Ion transport</keyword>
<dbReference type="InterPro" id="IPR013821">
    <property type="entry name" value="K_chnl_volt-dep_KCNQ_C"/>
</dbReference>
<dbReference type="PANTHER" id="PTHR47735">
    <property type="entry name" value="POTASSIUM VOLTAGE-GATED CHANNEL SUBFAMILY KQT MEMBER 4"/>
    <property type="match status" value="1"/>
</dbReference>
<evidence type="ECO:0000313" key="17">
    <source>
        <dbReference type="EMBL" id="KOB69928.1"/>
    </source>
</evidence>
<evidence type="ECO:0000256" key="1">
    <source>
        <dbReference type="ARBA" id="ARBA00004651"/>
    </source>
</evidence>
<comment type="caution">
    <text evidence="17">The sequence shown here is derived from an EMBL/GenBank/DDBJ whole genome shotgun (WGS) entry which is preliminary data.</text>
</comment>
<keyword evidence="6" id="KW-0851">Voltage-gated channel</keyword>
<organism evidence="17 18">
    <name type="scientific">Operophtera brumata</name>
    <name type="common">Winter moth</name>
    <name type="synonym">Phalaena brumata</name>
    <dbReference type="NCBI Taxonomy" id="104452"/>
    <lineage>
        <taxon>Eukaryota</taxon>
        <taxon>Metazoa</taxon>
        <taxon>Ecdysozoa</taxon>
        <taxon>Arthropoda</taxon>
        <taxon>Hexapoda</taxon>
        <taxon>Insecta</taxon>
        <taxon>Pterygota</taxon>
        <taxon>Neoptera</taxon>
        <taxon>Endopterygota</taxon>
        <taxon>Lepidoptera</taxon>
        <taxon>Glossata</taxon>
        <taxon>Ditrysia</taxon>
        <taxon>Geometroidea</taxon>
        <taxon>Geometridae</taxon>
        <taxon>Larentiinae</taxon>
        <taxon>Operophtera</taxon>
    </lineage>
</organism>